<reference evidence="1 2" key="1">
    <citation type="submission" date="2017-07" db="EMBL/GenBank/DDBJ databases">
        <title>Amycolatopsis antarcticus sp. nov., isolated from the surface of an Antarcticus brown macroalga.</title>
        <authorList>
            <person name="Wang J."/>
            <person name="Leiva S."/>
            <person name="Huang J."/>
            <person name="Huang Y."/>
        </authorList>
    </citation>
    <scope>NUCLEOTIDE SEQUENCE [LARGE SCALE GENOMIC DNA]</scope>
    <source>
        <strain evidence="1 2">AU-G6</strain>
    </source>
</reference>
<dbReference type="RefSeq" id="WP_094865348.1">
    <property type="nucleotide sequence ID" value="NZ_NKYE01000019.1"/>
</dbReference>
<evidence type="ECO:0000313" key="2">
    <source>
        <dbReference type="Proteomes" id="UP000242444"/>
    </source>
</evidence>
<proteinExistence type="predicted"/>
<dbReference type="PANTHER" id="PTHR36221">
    <property type="entry name" value="DUF742 DOMAIN-CONTAINING PROTEIN"/>
    <property type="match status" value="1"/>
</dbReference>
<dbReference type="EMBL" id="NKYE01000019">
    <property type="protein sequence ID" value="OZM70537.1"/>
    <property type="molecule type" value="Genomic_DNA"/>
</dbReference>
<dbReference type="Proteomes" id="UP000242444">
    <property type="component" value="Unassembled WGS sequence"/>
</dbReference>
<name>A0A263CYQ6_9PSEU</name>
<dbReference type="OrthoDB" id="4244884at2"/>
<protein>
    <recommendedName>
        <fullName evidence="3">DUF742 domain-containing protein</fullName>
    </recommendedName>
</protein>
<accession>A0A263CYQ6</accession>
<dbReference type="PANTHER" id="PTHR36221:SF1">
    <property type="entry name" value="DUF742 DOMAIN-CONTAINING PROTEIN"/>
    <property type="match status" value="1"/>
</dbReference>
<organism evidence="1 2">
    <name type="scientific">Amycolatopsis antarctica</name>
    <dbReference type="NCBI Taxonomy" id="1854586"/>
    <lineage>
        <taxon>Bacteria</taxon>
        <taxon>Bacillati</taxon>
        <taxon>Actinomycetota</taxon>
        <taxon>Actinomycetes</taxon>
        <taxon>Pseudonocardiales</taxon>
        <taxon>Pseudonocardiaceae</taxon>
        <taxon>Amycolatopsis</taxon>
    </lineage>
</organism>
<sequence>MVRRPRWTEPDTQTVSAGWEQLHRATEREGLDSPGRFELGEVSALIGSGTFAAVPVQESKKTVSRSRFRPYARTRGRTRPDNDLALEALVSTSERGRRYAGVASVEQRAICDLCVETRSVAEVAAHLRLPLGVVKVMVGDMADAGLVLIHQPGLMFGDRSSREFMERVLHGLRSL</sequence>
<dbReference type="InParanoid" id="A0A263CYQ6"/>
<evidence type="ECO:0008006" key="3">
    <source>
        <dbReference type="Google" id="ProtNLM"/>
    </source>
</evidence>
<dbReference type="InterPro" id="IPR007995">
    <property type="entry name" value="DUF742"/>
</dbReference>
<gene>
    <name evidence="1" type="ORF">CFN78_24315</name>
</gene>
<keyword evidence="2" id="KW-1185">Reference proteome</keyword>
<comment type="caution">
    <text evidence="1">The sequence shown here is derived from an EMBL/GenBank/DDBJ whole genome shotgun (WGS) entry which is preliminary data.</text>
</comment>
<evidence type="ECO:0000313" key="1">
    <source>
        <dbReference type="EMBL" id="OZM70537.1"/>
    </source>
</evidence>
<dbReference type="AlphaFoldDB" id="A0A263CYQ6"/>
<dbReference type="Pfam" id="PF05331">
    <property type="entry name" value="DUF742"/>
    <property type="match status" value="1"/>
</dbReference>